<feature type="compositionally biased region" description="Polar residues" evidence="2">
    <location>
        <begin position="649"/>
        <end position="658"/>
    </location>
</feature>
<evidence type="ECO:0000256" key="2">
    <source>
        <dbReference type="SAM" id="MobiDB-lite"/>
    </source>
</evidence>
<dbReference type="PROSITE" id="PS50082">
    <property type="entry name" value="WD_REPEATS_2"/>
    <property type="match status" value="1"/>
</dbReference>
<dbReference type="EMBL" id="CP141881">
    <property type="protein sequence ID" value="WRT63171.1"/>
    <property type="molecule type" value="Genomic_DNA"/>
</dbReference>
<proteinExistence type="predicted"/>
<feature type="repeat" description="WD" evidence="1">
    <location>
        <begin position="453"/>
        <end position="487"/>
    </location>
</feature>
<evidence type="ECO:0000313" key="4">
    <source>
        <dbReference type="Proteomes" id="UP001329825"/>
    </source>
</evidence>
<reference evidence="3 4" key="1">
    <citation type="submission" date="2024-01" db="EMBL/GenBank/DDBJ databases">
        <title>Comparative genomics of Cryptococcus and Kwoniella reveals pathogenesis evolution and contrasting modes of karyotype evolution via chromosome fusion or intercentromeric recombination.</title>
        <authorList>
            <person name="Coelho M.A."/>
            <person name="David-Palma M."/>
            <person name="Shea T."/>
            <person name="Bowers K."/>
            <person name="McGinley-Smith S."/>
            <person name="Mohammad A.W."/>
            <person name="Gnirke A."/>
            <person name="Yurkov A.M."/>
            <person name="Nowrousian M."/>
            <person name="Sun S."/>
            <person name="Cuomo C.A."/>
            <person name="Heitman J."/>
        </authorList>
    </citation>
    <scope>NUCLEOTIDE SEQUENCE [LARGE SCALE GENOMIC DNA]</scope>
    <source>
        <strain evidence="3">CBS 11374</strain>
    </source>
</reference>
<dbReference type="InterPro" id="IPR015943">
    <property type="entry name" value="WD40/YVTN_repeat-like_dom_sf"/>
</dbReference>
<feature type="region of interest" description="Disordered" evidence="2">
    <location>
        <begin position="633"/>
        <end position="661"/>
    </location>
</feature>
<feature type="region of interest" description="Disordered" evidence="2">
    <location>
        <begin position="289"/>
        <end position="338"/>
    </location>
</feature>
<dbReference type="InterPro" id="IPR051859">
    <property type="entry name" value="DCAF"/>
</dbReference>
<feature type="compositionally biased region" description="Acidic residues" evidence="2">
    <location>
        <begin position="10"/>
        <end position="31"/>
    </location>
</feature>
<dbReference type="SUPFAM" id="SSF50978">
    <property type="entry name" value="WD40 repeat-like"/>
    <property type="match status" value="1"/>
</dbReference>
<keyword evidence="1" id="KW-0853">WD repeat</keyword>
<dbReference type="Proteomes" id="UP001329825">
    <property type="component" value="Chromosome 1"/>
</dbReference>
<evidence type="ECO:0000313" key="3">
    <source>
        <dbReference type="EMBL" id="WRT63171.1"/>
    </source>
</evidence>
<feature type="region of interest" description="Disordered" evidence="2">
    <location>
        <begin position="1"/>
        <end position="102"/>
    </location>
</feature>
<protein>
    <recommendedName>
        <fullName evidence="5">WD40 repeat-like protein</fullName>
    </recommendedName>
</protein>
<dbReference type="GeneID" id="87952205"/>
<dbReference type="Gene3D" id="2.130.10.10">
    <property type="entry name" value="YVTN repeat-like/Quinoprotein amine dehydrogenase"/>
    <property type="match status" value="1"/>
</dbReference>
<feature type="compositionally biased region" description="Acidic residues" evidence="2">
    <location>
        <begin position="43"/>
        <end position="88"/>
    </location>
</feature>
<dbReference type="PANTHER" id="PTHR19847">
    <property type="entry name" value="DDB1- AND CUL4-ASSOCIATED FACTOR 11"/>
    <property type="match status" value="1"/>
</dbReference>
<dbReference type="InterPro" id="IPR036322">
    <property type="entry name" value="WD40_repeat_dom_sf"/>
</dbReference>
<dbReference type="SMART" id="SM00320">
    <property type="entry name" value="WD40"/>
    <property type="match status" value="4"/>
</dbReference>
<dbReference type="Pfam" id="PF00400">
    <property type="entry name" value="WD40"/>
    <property type="match status" value="3"/>
</dbReference>
<accession>A0ABZ1CR64</accession>
<feature type="region of interest" description="Disordered" evidence="2">
    <location>
        <begin position="722"/>
        <end position="754"/>
    </location>
</feature>
<feature type="compositionally biased region" description="Acidic residues" evidence="2">
    <location>
        <begin position="312"/>
        <end position="331"/>
    </location>
</feature>
<feature type="compositionally biased region" description="Polar residues" evidence="2">
    <location>
        <begin position="633"/>
        <end position="643"/>
    </location>
</feature>
<keyword evidence="4" id="KW-1185">Reference proteome</keyword>
<evidence type="ECO:0008006" key="5">
    <source>
        <dbReference type="Google" id="ProtNLM"/>
    </source>
</evidence>
<name>A0ABZ1CR64_9TREE</name>
<dbReference type="PROSITE" id="PS50294">
    <property type="entry name" value="WD_REPEATS_REGION"/>
    <property type="match status" value="1"/>
</dbReference>
<sequence length="754" mass="83843">MSDDLHADLEEFYDTVGGDEDQWEDEDDDPDQAGGGPYRVMIDPDDFFGDEDDDDYIFEDDIGENYDDDDDDEEDDEDYEQGESDEDMGNATLIGEGGQGDDGSSEAFITLRNLIYQSNANATANEDGNEGDDIDLDGTSLLQRILAGGGGVTTSGRNSQAILRRLANENNRTRRGKDAWYKKQIEPDPKGMELLKSGEFGRIGQWNCNSPAGKKRPRGNERWMKAWTGPKITSAHARAMVPNTPGTIVATYPSVPYVGQFAREDYSLFYTATQYFTLHLYSMNRSKKTIPNKRTRSKSQQPVLSPVPSAAAEEEENEDDYETEDDDDEDQFQGWARNRGGMLTEDTSLKRIKRVQGVEGSWTVTDCDADKKGEKMIYSSITPYVHMLYTAETDQEHTELNFSAGGRDSMWGYDRFGIWSIRFSADGKEVVAGASGGRIMVYDIEAERRSLAVQGHADDVNAVSFADESSTNILVSGSDDGYVKVWDRRSLSSSTPSGILVGATEGITYTSPKGDGRYIVVNSKDQAARLYDLRKMANANDFETEPDAVAKYGQPRFDYRSMDYPRPNRLAHPKDCSIMTYRGHSVLNTLIRCHFSPRESTGQSYIYSGSADGLIHIWSLDGRVLNRAESLPLRNNGQYTDPSSYDPASATSGRNTGNDFRAYGGGKTVRDVAWHGYEPTLMSTCWESNGHFRKGGNVAKHEWKGLNKGGLNRLEDWVEKKRSENSAAETESGWLGNSSRMPGGLSSSLADWNM</sequence>
<gene>
    <name evidence="3" type="ORF">IL334_000074</name>
</gene>
<dbReference type="PANTHER" id="PTHR19847:SF7">
    <property type="entry name" value="DDB1- AND CUL4-ASSOCIATED FACTOR 11"/>
    <property type="match status" value="1"/>
</dbReference>
<evidence type="ECO:0000256" key="1">
    <source>
        <dbReference type="PROSITE-ProRule" id="PRU00221"/>
    </source>
</evidence>
<dbReference type="RefSeq" id="XP_062787911.1">
    <property type="nucleotide sequence ID" value="XM_062931860.1"/>
</dbReference>
<dbReference type="InterPro" id="IPR001680">
    <property type="entry name" value="WD40_rpt"/>
</dbReference>
<organism evidence="3 4">
    <name type="scientific">Kwoniella shivajii</name>
    <dbReference type="NCBI Taxonomy" id="564305"/>
    <lineage>
        <taxon>Eukaryota</taxon>
        <taxon>Fungi</taxon>
        <taxon>Dikarya</taxon>
        <taxon>Basidiomycota</taxon>
        <taxon>Agaricomycotina</taxon>
        <taxon>Tremellomycetes</taxon>
        <taxon>Tremellales</taxon>
        <taxon>Cryptococcaceae</taxon>
        <taxon>Kwoniella</taxon>
    </lineage>
</organism>
<feature type="compositionally biased region" description="Polar residues" evidence="2">
    <location>
        <begin position="725"/>
        <end position="754"/>
    </location>
</feature>